<dbReference type="OrthoDB" id="4803627at2759"/>
<feature type="compositionally biased region" description="Basic and acidic residues" evidence="3">
    <location>
        <begin position="32"/>
        <end position="48"/>
    </location>
</feature>
<dbReference type="GO" id="GO:0004252">
    <property type="term" value="F:serine-type endopeptidase activity"/>
    <property type="evidence" value="ECO:0007669"/>
    <property type="project" value="InterPro"/>
</dbReference>
<proteinExistence type="inferred from homology"/>
<dbReference type="Gene3D" id="3.40.50.200">
    <property type="entry name" value="Peptidase S8/S53 domain"/>
    <property type="match status" value="2"/>
</dbReference>
<dbReference type="InterPro" id="IPR036852">
    <property type="entry name" value="Peptidase_S8/S53_dom_sf"/>
</dbReference>
<comment type="caution">
    <text evidence="4">The sequence shown here is derived from an EMBL/GenBank/DDBJ whole genome shotgun (WGS) entry which is preliminary data.</text>
</comment>
<dbReference type="AlphaFoldDB" id="A0A835HDW0"/>
<sequence>MDQAYQFLSKKLIKFHFDSKVIGARFYNSRGEYDSSDFKSPRDSEGHRSHTASTAGGNVVKGASYYGLATDRVNVISVSLGSEEPREYFKDPIAIGSFHAMRKEILTSNSAGNAGPFSRPVSNFSPWSLTKIGARHHRQGNLCPKLCLAMDKSLLAFAIGGYTSIQRVTQWNLDFVEHAQGDRWRWQQQAVANGRRWSEIVFVIWKVIQGGTVAWRDDGGAVATRSGLDRWREWRINGVGGSWCWWEEVEKKVERR</sequence>
<protein>
    <recommendedName>
        <fullName evidence="6">Phospho-2-dehydro-3-deoxyheptonate aldolase</fullName>
    </recommendedName>
</protein>
<dbReference type="EMBL" id="JADFTS010000007">
    <property type="protein sequence ID" value="KAF9597300.1"/>
    <property type="molecule type" value="Genomic_DNA"/>
</dbReference>
<evidence type="ECO:0000256" key="1">
    <source>
        <dbReference type="ARBA" id="ARBA00011073"/>
    </source>
</evidence>
<evidence type="ECO:0000256" key="2">
    <source>
        <dbReference type="ARBA" id="ARBA00022729"/>
    </source>
</evidence>
<name>A0A835HDW0_9MAGN</name>
<organism evidence="4 5">
    <name type="scientific">Coptis chinensis</name>
    <dbReference type="NCBI Taxonomy" id="261450"/>
    <lineage>
        <taxon>Eukaryota</taxon>
        <taxon>Viridiplantae</taxon>
        <taxon>Streptophyta</taxon>
        <taxon>Embryophyta</taxon>
        <taxon>Tracheophyta</taxon>
        <taxon>Spermatophyta</taxon>
        <taxon>Magnoliopsida</taxon>
        <taxon>Ranunculales</taxon>
        <taxon>Ranunculaceae</taxon>
        <taxon>Coptidoideae</taxon>
        <taxon>Coptis</taxon>
    </lineage>
</organism>
<dbReference type="GO" id="GO:0006508">
    <property type="term" value="P:proteolysis"/>
    <property type="evidence" value="ECO:0007669"/>
    <property type="project" value="InterPro"/>
</dbReference>
<evidence type="ECO:0000313" key="5">
    <source>
        <dbReference type="Proteomes" id="UP000631114"/>
    </source>
</evidence>
<gene>
    <name evidence="4" type="ORF">IFM89_017084</name>
</gene>
<accession>A0A835HDW0</accession>
<keyword evidence="5" id="KW-1185">Reference proteome</keyword>
<keyword evidence="2" id="KW-0732">Signal</keyword>
<dbReference type="SUPFAM" id="SSF52743">
    <property type="entry name" value="Subtilisin-like"/>
    <property type="match status" value="1"/>
</dbReference>
<dbReference type="PANTHER" id="PTHR10795">
    <property type="entry name" value="PROPROTEIN CONVERTASE SUBTILISIN/KEXIN"/>
    <property type="match status" value="1"/>
</dbReference>
<evidence type="ECO:0000256" key="3">
    <source>
        <dbReference type="SAM" id="MobiDB-lite"/>
    </source>
</evidence>
<feature type="region of interest" description="Disordered" evidence="3">
    <location>
        <begin position="32"/>
        <end position="55"/>
    </location>
</feature>
<evidence type="ECO:0008006" key="6">
    <source>
        <dbReference type="Google" id="ProtNLM"/>
    </source>
</evidence>
<evidence type="ECO:0000313" key="4">
    <source>
        <dbReference type="EMBL" id="KAF9597300.1"/>
    </source>
</evidence>
<dbReference type="Proteomes" id="UP000631114">
    <property type="component" value="Unassembled WGS sequence"/>
</dbReference>
<dbReference type="InterPro" id="IPR045051">
    <property type="entry name" value="SBT"/>
</dbReference>
<comment type="similarity">
    <text evidence="1">Belongs to the peptidase S8 family.</text>
</comment>
<reference evidence="4 5" key="1">
    <citation type="submission" date="2020-10" db="EMBL/GenBank/DDBJ databases">
        <title>The Coptis chinensis genome and diversification of protoberbering-type alkaloids.</title>
        <authorList>
            <person name="Wang B."/>
            <person name="Shu S."/>
            <person name="Song C."/>
            <person name="Liu Y."/>
        </authorList>
    </citation>
    <scope>NUCLEOTIDE SEQUENCE [LARGE SCALE GENOMIC DNA]</scope>
    <source>
        <strain evidence="4">HL-2020</strain>
        <tissue evidence="4">Leaf</tissue>
    </source>
</reference>